<comment type="cofactor">
    <cofactor evidence="1">
        <name>pyridoxal 5'-phosphate</name>
        <dbReference type="ChEBI" id="CHEBI:597326"/>
    </cofactor>
</comment>
<name>A0A9D1TMJ8_9FIRM</name>
<evidence type="ECO:0000313" key="4">
    <source>
        <dbReference type="EMBL" id="HIV85833.1"/>
    </source>
</evidence>
<reference evidence="4" key="2">
    <citation type="submission" date="2021-04" db="EMBL/GenBank/DDBJ databases">
        <authorList>
            <person name="Gilroy R."/>
        </authorList>
    </citation>
    <scope>NUCLEOTIDE SEQUENCE</scope>
    <source>
        <strain evidence="4">5790</strain>
    </source>
</reference>
<dbReference type="PANTHER" id="PTHR43277:SF4">
    <property type="entry name" value="ARGININE DECARBOXYLASE"/>
    <property type="match status" value="1"/>
</dbReference>
<dbReference type="InterPro" id="IPR015424">
    <property type="entry name" value="PyrdxlP-dep_Trfase"/>
</dbReference>
<comment type="caution">
    <text evidence="4">The sequence shown here is derived from an EMBL/GenBank/DDBJ whole genome shotgun (WGS) entry which is preliminary data.</text>
</comment>
<evidence type="ECO:0000259" key="3">
    <source>
        <dbReference type="Pfam" id="PF01276"/>
    </source>
</evidence>
<keyword evidence="2" id="KW-0663">Pyridoxal phosphate</keyword>
<dbReference type="InterPro" id="IPR000310">
    <property type="entry name" value="Orn/Lys/Arg_deCO2ase_major_dom"/>
</dbReference>
<proteinExistence type="predicted"/>
<dbReference type="Pfam" id="PF01276">
    <property type="entry name" value="OKR_DC_1"/>
    <property type="match status" value="1"/>
</dbReference>
<dbReference type="EMBL" id="DXIJ01000065">
    <property type="protein sequence ID" value="HIV85833.1"/>
    <property type="molecule type" value="Genomic_DNA"/>
</dbReference>
<dbReference type="AlphaFoldDB" id="A0A9D1TMJ8"/>
<evidence type="ECO:0000256" key="2">
    <source>
        <dbReference type="ARBA" id="ARBA00022898"/>
    </source>
</evidence>
<dbReference type="InterPro" id="IPR036633">
    <property type="entry name" value="Prn/Lys/Arg_de-COase_C_sf"/>
</dbReference>
<dbReference type="PANTHER" id="PTHR43277">
    <property type="entry name" value="ARGININE DECARBOXYLASE"/>
    <property type="match status" value="1"/>
</dbReference>
<evidence type="ECO:0000313" key="5">
    <source>
        <dbReference type="Proteomes" id="UP000824162"/>
    </source>
</evidence>
<keyword evidence="4" id="KW-0808">Transferase</keyword>
<dbReference type="Proteomes" id="UP000824162">
    <property type="component" value="Unassembled WGS sequence"/>
</dbReference>
<dbReference type="InterPro" id="IPR052357">
    <property type="entry name" value="Orn_Lys_Arg_decarboxylase-I"/>
</dbReference>
<organism evidence="4 5">
    <name type="scientific">Candidatus Monoglobus merdigallinarum</name>
    <dbReference type="NCBI Taxonomy" id="2838698"/>
    <lineage>
        <taxon>Bacteria</taxon>
        <taxon>Bacillati</taxon>
        <taxon>Bacillota</taxon>
        <taxon>Clostridia</taxon>
        <taxon>Monoglobales</taxon>
        <taxon>Monoglobaceae</taxon>
        <taxon>Monoglobus</taxon>
    </lineage>
</organism>
<feature type="domain" description="Orn/Lys/Arg decarboxylases family 1 pyridoxal-P attachment site" evidence="3">
    <location>
        <begin position="6"/>
        <end position="299"/>
    </location>
</feature>
<protein>
    <submittedName>
        <fullName evidence="4">Aminotransferase class V-fold PLP-dependent enzyme</fullName>
    </submittedName>
</protein>
<sequence>MLDKTLLSELIKFSKKDMVRAHMPGHNGGLGLSRRYKRAAFKIDVTEFDETDNLADPRGILERSMKNTAKVFGAKHTFYLVNGSTSGIQAAILSIAVPGASLIVDRACHKSVIAAMIMARLRPVFIEGEFIQSFGAYGAVQPETVAEALSENPDACGAVLTCPTYYGICSDIRQIADRVHSAGLPLIVDEAHGAHFVFSEKLPPTALSGGADVVIQSAHKTLPSPGQTALLHLGSSGRVSPERVGRFLNLIQTSSPSYTLLAGIDCAVRQMNGCGRRRLDLIIERILRLRAKIGTLDSIACASAGNLDRPHDITKLLVDFSKLGISGTGAAAMLKKDYGIYPELADEHNVLFYLSCGSTLRDIALIDRAVTDIAGSDFKEQTVMDSEPLPKIKFAASMHHAFWGESETLPAESCEGRICTETLVCCPPCAPITVPGQILEHETIEYIIKHTDIKRINVLTSNGEESIK</sequence>
<reference evidence="4" key="1">
    <citation type="journal article" date="2021" name="PeerJ">
        <title>Extensive microbial diversity within the chicken gut microbiome revealed by metagenomics and culture.</title>
        <authorList>
            <person name="Gilroy R."/>
            <person name="Ravi A."/>
            <person name="Getino M."/>
            <person name="Pursley I."/>
            <person name="Horton D.L."/>
            <person name="Alikhan N.F."/>
            <person name="Baker D."/>
            <person name="Gharbi K."/>
            <person name="Hall N."/>
            <person name="Watson M."/>
            <person name="Adriaenssens E.M."/>
            <person name="Foster-Nyarko E."/>
            <person name="Jarju S."/>
            <person name="Secka A."/>
            <person name="Antonio M."/>
            <person name="Oren A."/>
            <person name="Chaudhuri R.R."/>
            <person name="La Ragione R."/>
            <person name="Hildebrand F."/>
            <person name="Pallen M.J."/>
        </authorList>
    </citation>
    <scope>NUCLEOTIDE SEQUENCE</scope>
    <source>
        <strain evidence="4">5790</strain>
    </source>
</reference>
<accession>A0A9D1TMJ8</accession>
<dbReference type="GO" id="GO:0008483">
    <property type="term" value="F:transaminase activity"/>
    <property type="evidence" value="ECO:0007669"/>
    <property type="project" value="UniProtKB-KW"/>
</dbReference>
<gene>
    <name evidence="4" type="ORF">H9900_03375</name>
</gene>
<evidence type="ECO:0000256" key="1">
    <source>
        <dbReference type="ARBA" id="ARBA00001933"/>
    </source>
</evidence>
<dbReference type="InterPro" id="IPR015421">
    <property type="entry name" value="PyrdxlP-dep_Trfase_major"/>
</dbReference>
<keyword evidence="4" id="KW-0032">Aminotransferase</keyword>
<dbReference type="SUPFAM" id="SSF55904">
    <property type="entry name" value="Ornithine decarboxylase C-terminal domain"/>
    <property type="match status" value="1"/>
</dbReference>
<dbReference type="SUPFAM" id="SSF53383">
    <property type="entry name" value="PLP-dependent transferases"/>
    <property type="match status" value="1"/>
</dbReference>
<dbReference type="Gene3D" id="3.90.100.10">
    <property type="entry name" value="Orn/Lys/Arg decarboxylase, C-terminal domain"/>
    <property type="match status" value="1"/>
</dbReference>
<dbReference type="Gene3D" id="3.40.640.10">
    <property type="entry name" value="Type I PLP-dependent aspartate aminotransferase-like (Major domain)"/>
    <property type="match status" value="1"/>
</dbReference>